<name>A0A6P5YYN1_DURZI</name>
<accession>A0A6P5YYN1</accession>
<dbReference type="CDD" id="cd06464">
    <property type="entry name" value="ACD_sHsps-like"/>
    <property type="match status" value="1"/>
</dbReference>
<dbReference type="InterPro" id="IPR008978">
    <property type="entry name" value="HSP20-like_chaperone"/>
</dbReference>
<feature type="domain" description="SHSP" evidence="1">
    <location>
        <begin position="25"/>
        <end position="98"/>
    </location>
</feature>
<dbReference type="AlphaFoldDB" id="A0A6P5YYN1"/>
<protein>
    <submittedName>
        <fullName evidence="3">Uncharacterized protein LOC111295764</fullName>
    </submittedName>
</protein>
<dbReference type="InterPro" id="IPR002068">
    <property type="entry name" value="A-crystallin/Hsp20_dom"/>
</dbReference>
<dbReference type="GeneID" id="111295764"/>
<dbReference type="OrthoDB" id="1431247at2759"/>
<dbReference type="Gene3D" id="2.60.40.790">
    <property type="match status" value="1"/>
</dbReference>
<evidence type="ECO:0000313" key="3">
    <source>
        <dbReference type="RefSeq" id="XP_022745226.1"/>
    </source>
</evidence>
<dbReference type="SUPFAM" id="SSF49764">
    <property type="entry name" value="HSP20-like chaperones"/>
    <property type="match status" value="1"/>
</dbReference>
<evidence type="ECO:0000313" key="2">
    <source>
        <dbReference type="Proteomes" id="UP000515121"/>
    </source>
</evidence>
<dbReference type="RefSeq" id="XP_022745226.1">
    <property type="nucleotide sequence ID" value="XM_022889491.1"/>
</dbReference>
<reference evidence="3" key="1">
    <citation type="submission" date="2025-08" db="UniProtKB">
        <authorList>
            <consortium name="RefSeq"/>
        </authorList>
    </citation>
    <scope>IDENTIFICATION</scope>
    <source>
        <tissue evidence="3">Fruit stalk</tissue>
    </source>
</reference>
<sequence length="164" mass="18559">MDMLTSKEYFEPCCEWRSGKESDAIDIELYGFDMQDVKVTLKKVDDEGNSTISIIAESPRRIQKKIDIPKDYDVDKIRAVFCSGNLSLELPKKAAPNKLEISKQKFEIIKILQESAEDMQKKIFSAAKNSYPKLKVAAVGSLFLASMLFAYKCYTECYGVESIA</sequence>
<dbReference type="Proteomes" id="UP000515121">
    <property type="component" value="Unplaced"/>
</dbReference>
<evidence type="ECO:0000259" key="1">
    <source>
        <dbReference type="Pfam" id="PF00011"/>
    </source>
</evidence>
<proteinExistence type="predicted"/>
<keyword evidence="2" id="KW-1185">Reference proteome</keyword>
<organism evidence="2 3">
    <name type="scientific">Durio zibethinus</name>
    <name type="common">Durian</name>
    <dbReference type="NCBI Taxonomy" id="66656"/>
    <lineage>
        <taxon>Eukaryota</taxon>
        <taxon>Viridiplantae</taxon>
        <taxon>Streptophyta</taxon>
        <taxon>Embryophyta</taxon>
        <taxon>Tracheophyta</taxon>
        <taxon>Spermatophyta</taxon>
        <taxon>Magnoliopsida</taxon>
        <taxon>eudicotyledons</taxon>
        <taxon>Gunneridae</taxon>
        <taxon>Pentapetalae</taxon>
        <taxon>rosids</taxon>
        <taxon>malvids</taxon>
        <taxon>Malvales</taxon>
        <taxon>Malvaceae</taxon>
        <taxon>Helicteroideae</taxon>
        <taxon>Durio</taxon>
    </lineage>
</organism>
<dbReference type="Pfam" id="PF00011">
    <property type="entry name" value="HSP20"/>
    <property type="match status" value="1"/>
</dbReference>
<dbReference type="KEGG" id="dzi:111295764"/>
<gene>
    <name evidence="3" type="primary">LOC111295764</name>
</gene>